<gene>
    <name evidence="3" type="ORF">A2871_03955</name>
</gene>
<keyword evidence="1" id="KW-0472">Membrane</keyword>
<dbReference type="PANTHER" id="PTHR36507:SF1">
    <property type="entry name" value="BLL1555 PROTEIN"/>
    <property type="match status" value="1"/>
</dbReference>
<keyword evidence="1" id="KW-1133">Transmembrane helix</keyword>
<dbReference type="InterPro" id="IPR052721">
    <property type="entry name" value="ET_Amicyanin"/>
</dbReference>
<evidence type="ECO:0000256" key="1">
    <source>
        <dbReference type="SAM" id="Phobius"/>
    </source>
</evidence>
<protein>
    <recommendedName>
        <fullName evidence="2">EfeO-type cupredoxin-like domain-containing protein</fullName>
    </recommendedName>
</protein>
<comment type="caution">
    <text evidence="3">The sequence shown here is derived from an EMBL/GenBank/DDBJ whole genome shotgun (WGS) entry which is preliminary data.</text>
</comment>
<dbReference type="PANTHER" id="PTHR36507">
    <property type="entry name" value="BLL1555 PROTEIN"/>
    <property type="match status" value="1"/>
</dbReference>
<keyword evidence="1" id="KW-0812">Transmembrane</keyword>
<evidence type="ECO:0000313" key="3">
    <source>
        <dbReference type="EMBL" id="OGE18625.1"/>
    </source>
</evidence>
<dbReference type="AlphaFoldDB" id="A0A1F5IQH1"/>
<dbReference type="InterPro" id="IPR028096">
    <property type="entry name" value="EfeO_Cupredoxin"/>
</dbReference>
<accession>A0A1F5IQH1</accession>
<dbReference type="Pfam" id="PF13473">
    <property type="entry name" value="Cupredoxin_1"/>
    <property type="match status" value="1"/>
</dbReference>
<feature type="transmembrane region" description="Helical" evidence="1">
    <location>
        <begin position="12"/>
        <end position="32"/>
    </location>
</feature>
<evidence type="ECO:0000259" key="2">
    <source>
        <dbReference type="Pfam" id="PF13473"/>
    </source>
</evidence>
<dbReference type="Gene3D" id="2.60.40.420">
    <property type="entry name" value="Cupredoxins - blue copper proteins"/>
    <property type="match status" value="1"/>
</dbReference>
<proteinExistence type="predicted"/>
<reference evidence="3 4" key="1">
    <citation type="journal article" date="2016" name="Nat. Commun.">
        <title>Thousands of microbial genomes shed light on interconnected biogeochemical processes in an aquifer system.</title>
        <authorList>
            <person name="Anantharaman K."/>
            <person name="Brown C.T."/>
            <person name="Hug L.A."/>
            <person name="Sharon I."/>
            <person name="Castelle C.J."/>
            <person name="Probst A.J."/>
            <person name="Thomas B.C."/>
            <person name="Singh A."/>
            <person name="Wilkins M.J."/>
            <person name="Karaoz U."/>
            <person name="Brodie E.L."/>
            <person name="Williams K.H."/>
            <person name="Hubbard S.S."/>
            <person name="Banfield J.F."/>
        </authorList>
    </citation>
    <scope>NUCLEOTIDE SEQUENCE [LARGE SCALE GENOMIC DNA]</scope>
</reference>
<name>A0A1F5IQH1_9BACT</name>
<organism evidence="3 4">
    <name type="scientific">Candidatus Daviesbacteria bacterium RIFCSPHIGHO2_01_FULL_41_23</name>
    <dbReference type="NCBI Taxonomy" id="1797764"/>
    <lineage>
        <taxon>Bacteria</taxon>
        <taxon>Candidatus Daviesiibacteriota</taxon>
    </lineage>
</organism>
<dbReference type="SUPFAM" id="SSF49503">
    <property type="entry name" value="Cupredoxins"/>
    <property type="match status" value="1"/>
</dbReference>
<dbReference type="InterPro" id="IPR008972">
    <property type="entry name" value="Cupredoxin"/>
</dbReference>
<dbReference type="Proteomes" id="UP000176336">
    <property type="component" value="Unassembled WGS sequence"/>
</dbReference>
<feature type="domain" description="EfeO-type cupredoxin-like" evidence="2">
    <location>
        <begin position="55"/>
        <end position="148"/>
    </location>
</feature>
<evidence type="ECO:0000313" key="4">
    <source>
        <dbReference type="Proteomes" id="UP000176336"/>
    </source>
</evidence>
<sequence length="149" mass="15863">MKKGNQQGSILPALALILIAGLTVFGYLFLGLNKDQNFITQQVIPNQSPAAQTVTSPASTAVISITGDGFTPSVITIAKGQQVVWVNKDSQAHQVTSFPKTAANALSGLTDSDVLDPNDSFSFTFENTGTFTYHDELNPSKFKGTIIVN</sequence>
<dbReference type="EMBL" id="MFCR01000011">
    <property type="protein sequence ID" value="OGE18625.1"/>
    <property type="molecule type" value="Genomic_DNA"/>
</dbReference>